<dbReference type="InterPro" id="IPR035892">
    <property type="entry name" value="C2_domain_sf"/>
</dbReference>
<keyword evidence="9" id="KW-0446">Lipid-binding</keyword>
<evidence type="ECO:0000256" key="3">
    <source>
        <dbReference type="ARBA" id="ARBA00022553"/>
    </source>
</evidence>
<feature type="domain" description="SMP-LTD" evidence="14">
    <location>
        <begin position="350"/>
        <end position="620"/>
    </location>
</feature>
<feature type="region of interest" description="Disordered" evidence="11">
    <location>
        <begin position="1175"/>
        <end position="1248"/>
    </location>
</feature>
<evidence type="ECO:0000256" key="8">
    <source>
        <dbReference type="ARBA" id="ARBA00023055"/>
    </source>
</evidence>
<evidence type="ECO:0000256" key="1">
    <source>
        <dbReference type="ARBA" id="ARBA00004586"/>
    </source>
</evidence>
<feature type="region of interest" description="Disordered" evidence="11">
    <location>
        <begin position="1319"/>
        <end position="1340"/>
    </location>
</feature>
<keyword evidence="10 12" id="KW-0472">Membrane</keyword>
<feature type="compositionally biased region" description="Basic and acidic residues" evidence="11">
    <location>
        <begin position="1322"/>
        <end position="1334"/>
    </location>
</feature>
<dbReference type="GO" id="GO:0006869">
    <property type="term" value="P:lipid transport"/>
    <property type="evidence" value="ECO:0007669"/>
    <property type="project" value="UniProtKB-KW"/>
</dbReference>
<dbReference type="PROSITE" id="PS50004">
    <property type="entry name" value="C2"/>
    <property type="match status" value="2"/>
</dbReference>
<name>A0AAN7T675_9EURO</name>
<dbReference type="CDD" id="cd04041">
    <property type="entry name" value="C2A_fungal"/>
    <property type="match status" value="1"/>
</dbReference>
<feature type="transmembrane region" description="Helical" evidence="12">
    <location>
        <begin position="297"/>
        <end position="316"/>
    </location>
</feature>
<evidence type="ECO:0000256" key="2">
    <source>
        <dbReference type="ARBA" id="ARBA00022448"/>
    </source>
</evidence>
<dbReference type="GO" id="GO:0061817">
    <property type="term" value="P:endoplasmic reticulum-plasma membrane tethering"/>
    <property type="evidence" value="ECO:0007669"/>
    <property type="project" value="InterPro"/>
</dbReference>
<dbReference type="SMART" id="SM00239">
    <property type="entry name" value="C2"/>
    <property type="match status" value="2"/>
</dbReference>
<keyword evidence="16" id="KW-1185">Reference proteome</keyword>
<feature type="region of interest" description="Disordered" evidence="11">
    <location>
        <begin position="1"/>
        <end position="178"/>
    </location>
</feature>
<keyword evidence="4 12" id="KW-0812">Transmembrane</keyword>
<keyword evidence="6" id="KW-0256">Endoplasmic reticulum</keyword>
<feature type="region of interest" description="Disordered" evidence="11">
    <location>
        <begin position="198"/>
        <end position="245"/>
    </location>
</feature>
<feature type="compositionally biased region" description="Basic and acidic residues" evidence="11">
    <location>
        <begin position="220"/>
        <end position="235"/>
    </location>
</feature>
<evidence type="ECO:0000313" key="15">
    <source>
        <dbReference type="EMBL" id="KAK5090325.1"/>
    </source>
</evidence>
<dbReference type="EMBL" id="JAVRRJ010000001">
    <property type="protein sequence ID" value="KAK5090325.1"/>
    <property type="molecule type" value="Genomic_DNA"/>
</dbReference>
<dbReference type="PANTHER" id="PTHR47348:SF2">
    <property type="entry name" value="MEIOTICALLY UP-REGULATED 190 PROTEIN"/>
    <property type="match status" value="1"/>
</dbReference>
<dbReference type="SUPFAM" id="SSF49562">
    <property type="entry name" value="C2 domain (Calcium/lipid-binding domain, CaLB)"/>
    <property type="match status" value="2"/>
</dbReference>
<dbReference type="CDD" id="cd04052">
    <property type="entry name" value="C2B_Tricalbin-like"/>
    <property type="match status" value="1"/>
</dbReference>
<dbReference type="InterPro" id="IPR031468">
    <property type="entry name" value="SMP_LBD"/>
</dbReference>
<evidence type="ECO:0000313" key="16">
    <source>
        <dbReference type="Proteomes" id="UP001309876"/>
    </source>
</evidence>
<comment type="caution">
    <text evidence="15">The sequence shown here is derived from an EMBL/GenBank/DDBJ whole genome shotgun (WGS) entry which is preliminary data.</text>
</comment>
<protein>
    <recommendedName>
        <fullName evidence="17">Meiotically up-regulated gene 190 protein</fullName>
    </recommendedName>
</protein>
<dbReference type="Pfam" id="PF25331">
    <property type="entry name" value="C2_Mug190_3rd"/>
    <property type="match status" value="1"/>
</dbReference>
<evidence type="ECO:0000256" key="7">
    <source>
        <dbReference type="ARBA" id="ARBA00022989"/>
    </source>
</evidence>
<keyword evidence="8" id="KW-0445">Lipid transport</keyword>
<dbReference type="Proteomes" id="UP001309876">
    <property type="component" value="Unassembled WGS sequence"/>
</dbReference>
<feature type="domain" description="C2" evidence="13">
    <location>
        <begin position="834"/>
        <end position="970"/>
    </location>
</feature>
<feature type="compositionally biased region" description="Low complexity" evidence="11">
    <location>
        <begin position="1181"/>
        <end position="1195"/>
    </location>
</feature>
<evidence type="ECO:0008006" key="17">
    <source>
        <dbReference type="Google" id="ProtNLM"/>
    </source>
</evidence>
<keyword evidence="7 12" id="KW-1133">Transmembrane helix</keyword>
<feature type="compositionally biased region" description="Basic and acidic residues" evidence="11">
    <location>
        <begin position="448"/>
        <end position="484"/>
    </location>
</feature>
<dbReference type="GO" id="GO:0005789">
    <property type="term" value="C:endoplasmic reticulum membrane"/>
    <property type="evidence" value="ECO:0007669"/>
    <property type="project" value="UniProtKB-SubCell"/>
</dbReference>
<feature type="compositionally biased region" description="Basic and acidic residues" evidence="11">
    <location>
        <begin position="1205"/>
        <end position="1218"/>
    </location>
</feature>
<dbReference type="InterPro" id="IPR057349">
    <property type="entry name" value="C2_Mug190_3rd"/>
</dbReference>
<feature type="compositionally biased region" description="Basic residues" evidence="11">
    <location>
        <begin position="160"/>
        <end position="172"/>
    </location>
</feature>
<evidence type="ECO:0000259" key="13">
    <source>
        <dbReference type="PROSITE" id="PS50004"/>
    </source>
</evidence>
<keyword evidence="5" id="KW-0677">Repeat</keyword>
<dbReference type="InterPro" id="IPR037765">
    <property type="entry name" value="C2B_Tricalbin"/>
</dbReference>
<dbReference type="Gene3D" id="2.60.40.150">
    <property type="entry name" value="C2 domain"/>
    <property type="match status" value="2"/>
</dbReference>
<organism evidence="15 16">
    <name type="scientific">Lithohypha guttulata</name>
    <dbReference type="NCBI Taxonomy" id="1690604"/>
    <lineage>
        <taxon>Eukaryota</taxon>
        <taxon>Fungi</taxon>
        <taxon>Dikarya</taxon>
        <taxon>Ascomycota</taxon>
        <taxon>Pezizomycotina</taxon>
        <taxon>Eurotiomycetes</taxon>
        <taxon>Chaetothyriomycetidae</taxon>
        <taxon>Chaetothyriales</taxon>
        <taxon>Trichomeriaceae</taxon>
        <taxon>Lithohypha</taxon>
    </lineage>
</organism>
<feature type="compositionally biased region" description="Polar residues" evidence="11">
    <location>
        <begin position="1"/>
        <end position="11"/>
    </location>
</feature>
<evidence type="ECO:0000256" key="9">
    <source>
        <dbReference type="ARBA" id="ARBA00023121"/>
    </source>
</evidence>
<dbReference type="GO" id="GO:0008289">
    <property type="term" value="F:lipid binding"/>
    <property type="evidence" value="ECO:0007669"/>
    <property type="project" value="UniProtKB-KW"/>
</dbReference>
<keyword evidence="2" id="KW-0813">Transport</keyword>
<feature type="transmembrane region" description="Helical" evidence="12">
    <location>
        <begin position="262"/>
        <end position="285"/>
    </location>
</feature>
<gene>
    <name evidence="15" type="ORF">LTR05_000497</name>
</gene>
<evidence type="ECO:0000256" key="11">
    <source>
        <dbReference type="SAM" id="MobiDB-lite"/>
    </source>
</evidence>
<feature type="compositionally biased region" description="Acidic residues" evidence="11">
    <location>
        <begin position="1231"/>
        <end position="1240"/>
    </location>
</feature>
<dbReference type="Pfam" id="PF25669">
    <property type="entry name" value="SMP_MUG190-like"/>
    <property type="match status" value="2"/>
</dbReference>
<reference evidence="15 16" key="1">
    <citation type="submission" date="2023-08" db="EMBL/GenBank/DDBJ databases">
        <title>Black Yeasts Isolated from many extreme environments.</title>
        <authorList>
            <person name="Coleine C."/>
            <person name="Stajich J.E."/>
            <person name="Selbmann L."/>
        </authorList>
    </citation>
    <scope>NUCLEOTIDE SEQUENCE [LARGE SCALE GENOMIC DNA]</scope>
    <source>
        <strain evidence="15 16">CCFEE 5910</strain>
    </source>
</reference>
<evidence type="ECO:0000256" key="12">
    <source>
        <dbReference type="SAM" id="Phobius"/>
    </source>
</evidence>
<feature type="compositionally biased region" description="Basic and acidic residues" evidence="11">
    <location>
        <begin position="12"/>
        <end position="22"/>
    </location>
</feature>
<dbReference type="PANTHER" id="PTHR47348">
    <property type="entry name" value="MEIOTICALLY UP-REGULATED GENE 190 PROTEIN"/>
    <property type="match status" value="1"/>
</dbReference>
<dbReference type="InterPro" id="IPR037767">
    <property type="entry name" value="C2A_Mug190-like"/>
</dbReference>
<evidence type="ECO:0000256" key="4">
    <source>
        <dbReference type="ARBA" id="ARBA00022692"/>
    </source>
</evidence>
<dbReference type="Pfam" id="PF00168">
    <property type="entry name" value="C2"/>
    <property type="match status" value="2"/>
</dbReference>
<dbReference type="InterPro" id="IPR000008">
    <property type="entry name" value="C2_dom"/>
</dbReference>
<feature type="compositionally biased region" description="Basic and acidic residues" evidence="11">
    <location>
        <begin position="116"/>
        <end position="149"/>
    </location>
</feature>
<evidence type="ECO:0000256" key="5">
    <source>
        <dbReference type="ARBA" id="ARBA00022737"/>
    </source>
</evidence>
<dbReference type="PROSITE" id="PS51847">
    <property type="entry name" value="SMP"/>
    <property type="match status" value="1"/>
</dbReference>
<feature type="region of interest" description="Disordered" evidence="11">
    <location>
        <begin position="423"/>
        <end position="491"/>
    </location>
</feature>
<evidence type="ECO:0000259" key="14">
    <source>
        <dbReference type="PROSITE" id="PS51847"/>
    </source>
</evidence>
<evidence type="ECO:0000256" key="6">
    <source>
        <dbReference type="ARBA" id="ARBA00022824"/>
    </source>
</evidence>
<proteinExistence type="predicted"/>
<evidence type="ECO:0000256" key="10">
    <source>
        <dbReference type="ARBA" id="ARBA00023136"/>
    </source>
</evidence>
<comment type="subcellular location">
    <subcellularLocation>
        <location evidence="1">Endoplasmic reticulum membrane</location>
    </subcellularLocation>
</comment>
<feature type="domain" description="C2" evidence="13">
    <location>
        <begin position="618"/>
        <end position="746"/>
    </location>
</feature>
<sequence>MFSPQQNLRNNHWQDRMTRPQREAYVLPSMSSGDLEGEATRRQHTQPYGGKHPIPTIRGYREHRKQLEDQYGETQDIQEDSQDDNKAQRAYDSAKTILKGEDEGTQDHNPYPAVNRNDERRPHPEPRQDDAEADQNEGKKGKPQEKSNTEKAAGMISPKDKRKAFKHKSKRTGGREVTDPVTHLPIVIHDQTEQDLEYAPENVPPPGSNPRSATGLSGASKDRSQLNEEQHELQRKHNGLQKSFPPPAFRDLEKELASIYKLALTAGLSAVLGLALVTVIVSGVFRPTASQRSHFALLFVLLLLSAGFGGFIVYAVRGWLDQKVSGMWDDEVWDAARQEQRDSANSDSELPESVHWLNSWLSSVWPLINPDLFAALVDTLEDVMQASLPKIVRMVSVDDMGQGSEAIQILGIQWLPTGAASQSVNEKGQLMTPDEDQSNDRAVPGQGEEDRSAEADEMDPGNKSDAMRDDENSDKKQKEQEQESMRAGMEAEEGDFVNMELAFAYRARSSGKSIASKAKNAHLYLKFYLPGGIAVPVWVELRGFMGIMRVRMQLTPDPPFFSVCTFTFLGQPKADLSCVPLSKHSLNLMDVPLISSFVQSAIDAALAEYVAPKSLTLDVKDMLMGEDYKKDTTSRGVVWIFIRQARDFKQGDGGIGPIQGASDPYVTVSWGKFGKPVASTRVIEDDQAPNWHEWASIMVSPDELNAGEKLRLQLWDSDKWTNDDDLGRVEVDLHDLMHNPETKGKMYDREDRFKGSDLEEDMPGSLSWSVGYFEKTRITQQQLQQQTYKKDIRSKEQLEKHVTRLSERKLREANLDPEHDDELHQQKVTDYKEIEDNMIISAPPSKDYLSGILSIQIHNITGLEVMKSQKGSRDGDDLEVEGDNDDTHLPDSYCTIALNHKKIYKTRTKPRNAKPFFNAGTERFVKDWTTCELIVSVRDSREKEDDALLGVVYLPLWKLFSKRSQIMDMFPLAGGIGYGRARISLVWRSVDLKLPPHLRGWDYGTLEIKGAIRSPGQLDESLKHDRIKLRTNLSKTKFGHHNGQWQSSSKDGDDSVFLAVRNRYSSPLTIEFRKSVIGPDKTPAFCVLWLSELTDDQEETKTLRVWKGGKKNLARAQACCDYQGLEDDNQGLGEIEITLKFWKGLSGYHKRHANKSQNADVRNVMECLDTINDEDLADQYSENSDSSDDGNSTETENGRSSRMSRPSDKDADPDEATKKKLRTHTNRTDSDDGSDLESSEEGGFSKIKAPVAKVQTGLSKMTDKVIGDHDINNNGHRGLRAQIQEFKQNHKQQHRKHGGIMQWKSVRTLDWAGGKAKRAKSKVGELFEHSEKGQGIETEV</sequence>
<dbReference type="CDD" id="cd21676">
    <property type="entry name" value="SMP_Mug190"/>
    <property type="match status" value="1"/>
</dbReference>
<accession>A0AAN7T675</accession>
<keyword evidence="3" id="KW-0597">Phosphoprotein</keyword>